<dbReference type="Proteomes" id="UP000179807">
    <property type="component" value="Unassembled WGS sequence"/>
</dbReference>
<gene>
    <name evidence="1" type="ORF">TRFO_00837</name>
</gene>
<reference evidence="1" key="1">
    <citation type="submission" date="2016-10" db="EMBL/GenBank/DDBJ databases">
        <authorList>
            <person name="Benchimol M."/>
            <person name="Almeida L.G."/>
            <person name="Vasconcelos A.T."/>
            <person name="Perreira-Neves A."/>
            <person name="Rosa I.A."/>
            <person name="Tasca T."/>
            <person name="Bogo M.R."/>
            <person name="de Souza W."/>
        </authorList>
    </citation>
    <scope>NUCLEOTIDE SEQUENCE [LARGE SCALE GENOMIC DNA]</scope>
    <source>
        <strain evidence="1">K</strain>
    </source>
</reference>
<dbReference type="Gene3D" id="1.25.10.10">
    <property type="entry name" value="Leucine-rich Repeat Variant"/>
    <property type="match status" value="2"/>
</dbReference>
<dbReference type="InterPro" id="IPR011989">
    <property type="entry name" value="ARM-like"/>
</dbReference>
<dbReference type="RefSeq" id="XP_068370722.1">
    <property type="nucleotide sequence ID" value="XM_068489741.1"/>
</dbReference>
<proteinExistence type="predicted"/>
<protein>
    <submittedName>
        <fullName evidence="1">Uncharacterized protein</fullName>
    </submittedName>
</protein>
<comment type="caution">
    <text evidence="1">The sequence shown here is derived from an EMBL/GenBank/DDBJ whole genome shotgun (WGS) entry which is preliminary data.</text>
</comment>
<organism evidence="1 2">
    <name type="scientific">Tritrichomonas foetus</name>
    <dbReference type="NCBI Taxonomy" id="1144522"/>
    <lineage>
        <taxon>Eukaryota</taxon>
        <taxon>Metamonada</taxon>
        <taxon>Parabasalia</taxon>
        <taxon>Tritrichomonadida</taxon>
        <taxon>Tritrichomonadidae</taxon>
        <taxon>Tritrichomonas</taxon>
    </lineage>
</organism>
<accession>A0A1J4L2E2</accession>
<dbReference type="InterPro" id="IPR016024">
    <property type="entry name" value="ARM-type_fold"/>
</dbReference>
<dbReference type="VEuPathDB" id="TrichDB:TRFO_00837"/>
<keyword evidence="2" id="KW-1185">Reference proteome</keyword>
<dbReference type="EMBL" id="MLAK01000001">
    <property type="protein sequence ID" value="OHT17586.1"/>
    <property type="molecule type" value="Genomic_DNA"/>
</dbReference>
<dbReference type="SUPFAM" id="SSF48371">
    <property type="entry name" value="ARM repeat"/>
    <property type="match status" value="1"/>
</dbReference>
<dbReference type="AlphaFoldDB" id="A0A1J4L2E2"/>
<sequence length="474" mass="54733">MINSYFEGFSATPLNPCTLFELSSSLFSQQSHLDQKQTLQLEHTIKEVLIPNICYCIQNLQADEFSFIPQITEMLIEVFDDEAIEYINDFIFPTILSVYSMLSNTNNINIHHKTRETLVDLIVAILNSIPKDFFDTCLVKLIQQLVKAPEYYYRILALKLFPLAHFRQFVKKNFDKLFYDENIKVRLAAIENLNIMPINQLDKEEYLLKAILDSNQTFYNHVSAHMSIISSTNVGLYNEMLKNKPTMANAILDSPRFVQANGFCAIKEAFTNAIVMMPNEGVQALIKLSAIIEEDERQSLFECSLKISNFVGFMTNLYKFAQYFPNKDIFINLLSMEGVEQWRMRKILIDQCILFASHLHQKLIPIALSFSCDEIACIRNQTVELWIRIINACPECTHSIFDQLLSKSWQQRLIAAKIVSKLGMSHQTEDVARTLCNDAVSNVRYYMACFLAETPYFIKYFETSSDPDVAMLRQ</sequence>
<evidence type="ECO:0000313" key="2">
    <source>
        <dbReference type="Proteomes" id="UP000179807"/>
    </source>
</evidence>
<evidence type="ECO:0000313" key="1">
    <source>
        <dbReference type="EMBL" id="OHT17586.1"/>
    </source>
</evidence>
<name>A0A1J4L2E2_9EUKA</name>
<dbReference type="GeneID" id="94824445"/>